<keyword evidence="8" id="KW-0645">Protease</keyword>
<comment type="subcellular location">
    <subcellularLocation>
        <location evidence="4">Cytoplasm</location>
    </subcellularLocation>
    <subcellularLocation>
        <location evidence="3">Nucleus</location>
    </subcellularLocation>
</comment>
<keyword evidence="16" id="KW-0255">Endonuclease</keyword>
<evidence type="ECO:0000256" key="37">
    <source>
        <dbReference type="PROSITE-ProRule" id="PRU00047"/>
    </source>
</evidence>
<evidence type="ECO:0000256" key="30">
    <source>
        <dbReference type="ARBA" id="ARBA00023268"/>
    </source>
</evidence>
<evidence type="ECO:0000256" key="23">
    <source>
        <dbReference type="ARBA" id="ARBA00022908"/>
    </source>
</evidence>
<evidence type="ECO:0000256" key="34">
    <source>
        <dbReference type="ARBA" id="ARBA00055383"/>
    </source>
</evidence>
<evidence type="ECO:0000256" key="36">
    <source>
        <dbReference type="ARBA" id="ARBA00082890"/>
    </source>
</evidence>
<dbReference type="GO" id="GO:0003677">
    <property type="term" value="F:DNA binding"/>
    <property type="evidence" value="ECO:0007669"/>
    <property type="project" value="UniProtKB-KW"/>
</dbReference>
<dbReference type="CDD" id="cd09274">
    <property type="entry name" value="RNase_HI_RT_Ty3"/>
    <property type="match status" value="1"/>
</dbReference>
<keyword evidence="30" id="KW-0511">Multifunctional enzyme</keyword>
<evidence type="ECO:0000256" key="28">
    <source>
        <dbReference type="ARBA" id="ARBA00023172"/>
    </source>
</evidence>
<dbReference type="GO" id="GO:0075523">
    <property type="term" value="P:viral translational frameshifting"/>
    <property type="evidence" value="ECO:0007669"/>
    <property type="project" value="UniProtKB-KW"/>
</dbReference>
<sequence>MLSQRSRREESLEEYFYDKAKLVSNCKIKGKSAVDCIIHGIFDHNVKLNAQGANFKTPDKLLKYLRSISIKNFSKDFKKHTFTLRAPSSSIKRTERSKDNRLSNATAMTRTCYNCSELGHIAPKCHKEIQKCLKCNRLGHKAEYCRRDFNIENKRLNVNADGNVNKVQCITAQDETRENNIYHKIVKVNNTPITTFVDFGSQCTIIKNSIAKELNLLINCDTLPLIRGFAFGTLTPIGRVKINICIDFVDVNIEAFVVPDEFLNTDMLLGQNVTEMSDVVVFKTISSLILYSYKAEADKIKLFILEDTIVRGMHIVKVCCDIKYTGHIYLPGNTCFKDGEEIITLPGVYAVRENLGYIPVICFTNKDVLLKKGRLLARVHILHGQPDALPTEPPTELQINKMNSIDRLKTSGDNVITIEMLNIGSDLTQMQEDELMTMVNEFRDCFALNLHELGMTDITEMHIQLHDDTPVSYKPYRLPYSERLVVRDIVNELLDAKIIRDSNSSYASPIVLVKKKNGEHRLCVDYRALNKKTIKDSYPMPVIDDQLDRLSGKVYFTSLDLKSGYYQIPMAEGSRHLTAFVTPNGHYEYTRMPFGLVNAPAVFQHMVNKALGKDRYDLAIPYMDDLLSPATTIDEGLAKVRKILISLRRAGLTLNIKKCYFFKRELDYLGYEVSCEGLRPGSKKTEAVASFPTPTNVHQVRQFVGLASFFRRFIIGFASIVKPLTTLTKTNVAWKWGEEQETAVQIIKSKLVERPILALYNPAYLTEVHCDASKLGVGGIILQKQNENLPLKPVAYFSKQTTKDEEHLHSYELETLAVVLSLKKFRKYLIGIPFKVYTDCNVLRTTLTKRDLIPRIARWWLLLQEYNFSIEYRPGESMRHVDALSRNPIQGTNVNDWDDISAFEVMNITTTEWLQSVQMTDPKLKLVKAILDSDSKDIKDIIDNYVVKDAKIYRKVGDALKWVVPNNARWRVCQLNHDEAGHFSYDKTLHKIKHDYWFPKMNRFVRKYVAACLNCQYNKASTSKRSGFLHPIPKGNVPFQTLHMDHLGPFVRSKCGNTYLLGIIDGFSKFIFIRAVKNLKSKTTVKILTDIFGVIGSPKVIISDRGTSFTSTTFKNFVNSIGARHVLNAVATPRANGQIERYNRTILESLAASNYGLDERDWDTHINKVQWSLNNTRNKSTGATPSEVVFGRNTMNPSEGPILNAVQDVNSNTHNNQSENELNNTRDTIRNLVVERTKSNQHAMKKYYDTKKAPTQFFSVGDLVMIPNYHIPANGKSKKLHPKYRGPFRINAVLDNDRYEIVSIDGYSKRKYKSVYAADALKKWITFTADSSDHGAKINSNDSSEDSTQSVNN</sequence>
<keyword evidence="18" id="KW-0378">Hydrolase</keyword>
<keyword evidence="12" id="KW-0479">Metal-binding</keyword>
<evidence type="ECO:0000256" key="29">
    <source>
        <dbReference type="ARBA" id="ARBA00023242"/>
    </source>
</evidence>
<dbReference type="PROSITE" id="PS50158">
    <property type="entry name" value="ZF_CCHC"/>
    <property type="match status" value="1"/>
</dbReference>
<dbReference type="GO" id="GO:0005524">
    <property type="term" value="F:ATP binding"/>
    <property type="evidence" value="ECO:0007669"/>
    <property type="project" value="UniProtKB-KW"/>
</dbReference>
<dbReference type="SUPFAM" id="SSF57756">
    <property type="entry name" value="Retrovirus zinc finger-like domains"/>
    <property type="match status" value="1"/>
</dbReference>
<evidence type="ECO:0000256" key="15">
    <source>
        <dbReference type="ARBA" id="ARBA00022758"/>
    </source>
</evidence>
<comment type="function">
    <text evidence="31">Reverse transcriptase/ribonuclease H (RT) is a multifunctional enzyme that catalyzes the conversion of the retro-elements RNA genome into dsDNA within the VLP. The enzyme displays a DNA polymerase activity that can copy either DNA or RNA templates, and a ribonuclease H (RNase H) activity that cleaves the RNA strand of RNA-DNA heteroduplexes during plus-strand synthesis and hydrolyzes RNA primers. The conversion leads to a linear dsDNA copy of the retrotransposon that includes long terminal repeats (LTRs) at both ends.</text>
</comment>
<reference evidence="41 42" key="1">
    <citation type="submission" date="2023-11" db="EMBL/GenBank/DDBJ databases">
        <authorList>
            <person name="Hedman E."/>
            <person name="Englund M."/>
            <person name="Stromberg M."/>
            <person name="Nyberg Akerstrom W."/>
            <person name="Nylinder S."/>
            <person name="Jareborg N."/>
            <person name="Kallberg Y."/>
            <person name="Kronander E."/>
        </authorList>
    </citation>
    <scope>NUCLEOTIDE SEQUENCE [LARGE SCALE GENOMIC DNA]</scope>
</reference>
<dbReference type="InterPro" id="IPR036875">
    <property type="entry name" value="Znf_CCHC_sf"/>
</dbReference>
<dbReference type="GO" id="GO:0006508">
    <property type="term" value="P:proteolysis"/>
    <property type="evidence" value="ECO:0007669"/>
    <property type="project" value="UniProtKB-KW"/>
</dbReference>
<dbReference type="Gene3D" id="3.30.420.10">
    <property type="entry name" value="Ribonuclease H-like superfamily/Ribonuclease H"/>
    <property type="match status" value="1"/>
</dbReference>
<feature type="domain" description="CCHC-type" evidence="38">
    <location>
        <begin position="112"/>
        <end position="125"/>
    </location>
</feature>
<evidence type="ECO:0000256" key="11">
    <source>
        <dbReference type="ARBA" id="ARBA00022722"/>
    </source>
</evidence>
<comment type="function">
    <text evidence="33">Nucleocapsid protein p11 (NC) forms the nucleocore that coats the retro-elements dimeric RNA. Binds these RNAs through its zinc fingers. Promotes primer tRNA(i)-Met annealing to the multipartite primer-binding site (PBS), dimerization of Ty3 RNA and initiation of reverse transcription.</text>
</comment>
<evidence type="ECO:0000259" key="38">
    <source>
        <dbReference type="PROSITE" id="PS50158"/>
    </source>
</evidence>
<dbReference type="GO" id="GO:0005737">
    <property type="term" value="C:cytoplasm"/>
    <property type="evidence" value="ECO:0007669"/>
    <property type="project" value="UniProtKB-SubCell"/>
</dbReference>
<evidence type="ECO:0000256" key="22">
    <source>
        <dbReference type="ARBA" id="ARBA00022884"/>
    </source>
</evidence>
<dbReference type="InterPro" id="IPR021109">
    <property type="entry name" value="Peptidase_aspartic_dom_sf"/>
</dbReference>
<evidence type="ECO:0000259" key="40">
    <source>
        <dbReference type="PROSITE" id="PS50994"/>
    </source>
</evidence>
<evidence type="ECO:0000256" key="2">
    <source>
        <dbReference type="ARBA" id="ARBA00002180"/>
    </source>
</evidence>
<evidence type="ECO:0000256" key="9">
    <source>
        <dbReference type="ARBA" id="ARBA00022679"/>
    </source>
</evidence>
<keyword evidence="15" id="KW-0688">Ribosomal frameshifting</keyword>
<dbReference type="Pfam" id="PF17921">
    <property type="entry name" value="Integrase_H2C2"/>
    <property type="match status" value="1"/>
</dbReference>
<evidence type="ECO:0000256" key="35">
    <source>
        <dbReference type="ARBA" id="ARBA00063849"/>
    </source>
</evidence>
<keyword evidence="19" id="KW-0862">Zinc</keyword>
<evidence type="ECO:0000256" key="13">
    <source>
        <dbReference type="ARBA" id="ARBA00022741"/>
    </source>
</evidence>
<dbReference type="Proteomes" id="UP001314205">
    <property type="component" value="Unassembled WGS sequence"/>
</dbReference>
<keyword evidence="23" id="KW-0229">DNA integration</keyword>
<dbReference type="PANTHER" id="PTHR37984">
    <property type="entry name" value="PROTEIN CBG26694"/>
    <property type="match status" value="1"/>
</dbReference>
<dbReference type="PANTHER" id="PTHR37984:SF5">
    <property type="entry name" value="PROTEIN NYNRIN-LIKE"/>
    <property type="match status" value="1"/>
</dbReference>
<evidence type="ECO:0000256" key="7">
    <source>
        <dbReference type="ARBA" id="ARBA00022612"/>
    </source>
</evidence>
<dbReference type="InterPro" id="IPR001878">
    <property type="entry name" value="Znf_CCHC"/>
</dbReference>
<dbReference type="CDD" id="cd01647">
    <property type="entry name" value="RT_LTR"/>
    <property type="match status" value="1"/>
</dbReference>
<dbReference type="Pfam" id="PF00078">
    <property type="entry name" value="RVT_1"/>
    <property type="match status" value="1"/>
</dbReference>
<comment type="catalytic activity">
    <reaction evidence="1">
        <text>Endonucleolytic cleavage to 5'-phosphomonoester.</text>
        <dbReference type="EC" id="3.1.26.4"/>
    </reaction>
</comment>
<dbReference type="FunFam" id="1.10.340.70:FF:000001">
    <property type="entry name" value="Retrovirus-related Pol polyprotein from transposon gypsy-like Protein"/>
    <property type="match status" value="1"/>
</dbReference>
<dbReference type="GO" id="GO:0015074">
    <property type="term" value="P:DNA integration"/>
    <property type="evidence" value="ECO:0007669"/>
    <property type="project" value="UniProtKB-KW"/>
</dbReference>
<keyword evidence="24" id="KW-0695">RNA-directed DNA polymerase</keyword>
<evidence type="ECO:0000313" key="41">
    <source>
        <dbReference type="EMBL" id="CAK1591593.1"/>
    </source>
</evidence>
<protein>
    <recommendedName>
        <fullName evidence="5">RNA-directed DNA polymerase</fullName>
        <ecNumber evidence="5">2.7.7.49</ecNumber>
    </recommendedName>
    <alternativeName>
        <fullName evidence="36">Gag3-Pol3</fullName>
    </alternativeName>
</protein>
<dbReference type="InterPro" id="IPR036397">
    <property type="entry name" value="RNaseH_sf"/>
</dbReference>
<dbReference type="InterPro" id="IPR041373">
    <property type="entry name" value="RT_RNaseH"/>
</dbReference>
<evidence type="ECO:0000256" key="1">
    <source>
        <dbReference type="ARBA" id="ARBA00000077"/>
    </source>
</evidence>
<dbReference type="GO" id="GO:0005634">
    <property type="term" value="C:nucleus"/>
    <property type="evidence" value="ECO:0007669"/>
    <property type="project" value="UniProtKB-SubCell"/>
</dbReference>
<dbReference type="GO" id="GO:0008270">
    <property type="term" value="F:zinc ion binding"/>
    <property type="evidence" value="ECO:0007669"/>
    <property type="project" value="UniProtKB-KW"/>
</dbReference>
<dbReference type="InterPro" id="IPR000477">
    <property type="entry name" value="RT_dom"/>
</dbReference>
<dbReference type="Gene3D" id="3.30.70.270">
    <property type="match status" value="2"/>
</dbReference>
<keyword evidence="21" id="KW-0460">Magnesium</keyword>
<evidence type="ECO:0000259" key="39">
    <source>
        <dbReference type="PROSITE" id="PS50878"/>
    </source>
</evidence>
<evidence type="ECO:0000256" key="20">
    <source>
        <dbReference type="ARBA" id="ARBA00022840"/>
    </source>
</evidence>
<dbReference type="GO" id="GO:0003964">
    <property type="term" value="F:RNA-directed DNA polymerase activity"/>
    <property type="evidence" value="ECO:0007669"/>
    <property type="project" value="UniProtKB-KW"/>
</dbReference>
<evidence type="ECO:0000256" key="5">
    <source>
        <dbReference type="ARBA" id="ARBA00012493"/>
    </source>
</evidence>
<comment type="subunit">
    <text evidence="35">The protease is a homodimer, whose active site consists of two apposed aspartic acid residues.</text>
</comment>
<evidence type="ECO:0000256" key="10">
    <source>
        <dbReference type="ARBA" id="ARBA00022695"/>
    </source>
</evidence>
<feature type="domain" description="Integrase catalytic" evidence="40">
    <location>
        <begin position="1034"/>
        <end position="1193"/>
    </location>
</feature>
<accession>A0AAV1L8F0</accession>
<comment type="function">
    <text evidence="32">Integrase (IN) targets the VLP to the nucleus, where a subparticle preintegration complex (PIC) containing at least integrase and the newly synthesized dsDNA copy of the retrotransposon must transit the nuclear membrane. Once in the nucleus, integrase performs the integration of the dsDNA into the host genome.</text>
</comment>
<dbReference type="InterPro" id="IPR043502">
    <property type="entry name" value="DNA/RNA_pol_sf"/>
</dbReference>
<evidence type="ECO:0000256" key="12">
    <source>
        <dbReference type="ARBA" id="ARBA00022723"/>
    </source>
</evidence>
<organism evidence="41 42">
    <name type="scientific">Parnassius mnemosyne</name>
    <name type="common">clouded apollo</name>
    <dbReference type="NCBI Taxonomy" id="213953"/>
    <lineage>
        <taxon>Eukaryota</taxon>
        <taxon>Metazoa</taxon>
        <taxon>Ecdysozoa</taxon>
        <taxon>Arthropoda</taxon>
        <taxon>Hexapoda</taxon>
        <taxon>Insecta</taxon>
        <taxon>Pterygota</taxon>
        <taxon>Neoptera</taxon>
        <taxon>Endopterygota</taxon>
        <taxon>Lepidoptera</taxon>
        <taxon>Glossata</taxon>
        <taxon>Ditrysia</taxon>
        <taxon>Papilionoidea</taxon>
        <taxon>Papilionidae</taxon>
        <taxon>Parnassiinae</taxon>
        <taxon>Parnassini</taxon>
        <taxon>Parnassius</taxon>
        <taxon>Driopa</taxon>
    </lineage>
</organism>
<evidence type="ECO:0000256" key="25">
    <source>
        <dbReference type="ARBA" id="ARBA00022932"/>
    </source>
</evidence>
<feature type="domain" description="Reverse transcriptase" evidence="39">
    <location>
        <begin position="494"/>
        <end position="673"/>
    </location>
</feature>
<dbReference type="FunFam" id="3.30.70.270:FF:000026">
    <property type="entry name" value="Transposon Ty3-G Gag-Pol polyprotein"/>
    <property type="match status" value="1"/>
</dbReference>
<keyword evidence="25" id="KW-0239">DNA-directed DNA polymerase</keyword>
<dbReference type="Gene3D" id="3.10.10.10">
    <property type="entry name" value="HIV Type 1 Reverse Transcriptase, subunit A, domain 1"/>
    <property type="match status" value="1"/>
</dbReference>
<dbReference type="PROSITE" id="PS50994">
    <property type="entry name" value="INTEGRASE"/>
    <property type="match status" value="1"/>
</dbReference>
<keyword evidence="42" id="KW-1185">Reference proteome</keyword>
<keyword evidence="17 37" id="KW-0863">Zinc-finger</keyword>
<dbReference type="GO" id="GO:0004190">
    <property type="term" value="F:aspartic-type endopeptidase activity"/>
    <property type="evidence" value="ECO:0007669"/>
    <property type="project" value="UniProtKB-KW"/>
</dbReference>
<dbReference type="GO" id="GO:0003723">
    <property type="term" value="F:RNA binding"/>
    <property type="evidence" value="ECO:0007669"/>
    <property type="project" value="UniProtKB-KW"/>
</dbReference>
<name>A0AAV1L8F0_9NEOP</name>
<keyword evidence="10" id="KW-0548">Nucleotidyltransferase</keyword>
<comment type="function">
    <text evidence="2">The aspartyl protease (PR) mediates the proteolytic cleavages of the Gag and Gag-Pol polyproteins after assembly of the VLP.</text>
</comment>
<dbReference type="InterPro" id="IPR041588">
    <property type="entry name" value="Integrase_H2C2"/>
</dbReference>
<evidence type="ECO:0000256" key="16">
    <source>
        <dbReference type="ARBA" id="ARBA00022759"/>
    </source>
</evidence>
<evidence type="ECO:0000256" key="27">
    <source>
        <dbReference type="ARBA" id="ARBA00023125"/>
    </source>
</evidence>
<dbReference type="FunFam" id="3.10.10.10:FF:000007">
    <property type="entry name" value="Retrovirus-related Pol polyprotein from transposon 17.6-like Protein"/>
    <property type="match status" value="1"/>
</dbReference>
<evidence type="ECO:0000256" key="17">
    <source>
        <dbReference type="ARBA" id="ARBA00022771"/>
    </source>
</evidence>
<dbReference type="InterPro" id="IPR043128">
    <property type="entry name" value="Rev_trsase/Diguanyl_cyclase"/>
</dbReference>
<comment type="function">
    <text evidence="34">Capsid protein (CA) is the structural component of the virus-like particle (VLP), forming the shell that encapsulates the genomic RNA-nucleocapsid complex.</text>
</comment>
<evidence type="ECO:0000256" key="3">
    <source>
        <dbReference type="ARBA" id="ARBA00004123"/>
    </source>
</evidence>
<dbReference type="InterPro" id="IPR050951">
    <property type="entry name" value="Retrovirus_Pol_polyprotein"/>
</dbReference>
<keyword evidence="7" id="KW-1188">Viral release from host cell</keyword>
<keyword evidence="11" id="KW-0540">Nuclease</keyword>
<dbReference type="Pfam" id="PF17917">
    <property type="entry name" value="RT_RNaseH"/>
    <property type="match status" value="1"/>
</dbReference>
<keyword evidence="14" id="KW-0064">Aspartyl protease</keyword>
<keyword evidence="20" id="KW-0067">ATP-binding</keyword>
<keyword evidence="9" id="KW-0808">Transferase</keyword>
<evidence type="ECO:0000256" key="18">
    <source>
        <dbReference type="ARBA" id="ARBA00022801"/>
    </source>
</evidence>
<keyword evidence="27" id="KW-0238">DNA-binding</keyword>
<keyword evidence="13" id="KW-0547">Nucleotide-binding</keyword>
<dbReference type="SUPFAM" id="SSF53098">
    <property type="entry name" value="Ribonuclease H-like"/>
    <property type="match status" value="1"/>
</dbReference>
<dbReference type="InterPro" id="IPR001584">
    <property type="entry name" value="Integrase_cat-core"/>
</dbReference>
<dbReference type="Gene3D" id="2.40.70.10">
    <property type="entry name" value="Acid Proteases"/>
    <property type="match status" value="1"/>
</dbReference>
<evidence type="ECO:0000256" key="31">
    <source>
        <dbReference type="ARBA" id="ARBA00025590"/>
    </source>
</evidence>
<dbReference type="EC" id="2.7.7.49" evidence="5"/>
<evidence type="ECO:0000313" key="42">
    <source>
        <dbReference type="Proteomes" id="UP001314205"/>
    </source>
</evidence>
<dbReference type="EMBL" id="CAVLGL010000087">
    <property type="protein sequence ID" value="CAK1591593.1"/>
    <property type="molecule type" value="Genomic_DNA"/>
</dbReference>
<dbReference type="CDD" id="cd00303">
    <property type="entry name" value="retropepsin_like"/>
    <property type="match status" value="1"/>
</dbReference>
<evidence type="ECO:0000256" key="26">
    <source>
        <dbReference type="ARBA" id="ARBA00023113"/>
    </source>
</evidence>
<evidence type="ECO:0000256" key="33">
    <source>
        <dbReference type="ARBA" id="ARBA00055265"/>
    </source>
</evidence>
<dbReference type="PROSITE" id="PS50878">
    <property type="entry name" value="RT_POL"/>
    <property type="match status" value="1"/>
</dbReference>
<keyword evidence="29" id="KW-0539">Nucleus</keyword>
<comment type="caution">
    <text evidence="41">The sequence shown here is derived from an EMBL/GenBank/DDBJ whole genome shotgun (WGS) entry which is preliminary data.</text>
</comment>
<evidence type="ECO:0000256" key="19">
    <source>
        <dbReference type="ARBA" id="ARBA00022833"/>
    </source>
</evidence>
<keyword evidence="22" id="KW-0694">RNA-binding</keyword>
<dbReference type="SUPFAM" id="SSF50630">
    <property type="entry name" value="Acid proteases"/>
    <property type="match status" value="1"/>
</dbReference>
<evidence type="ECO:0000256" key="6">
    <source>
        <dbReference type="ARBA" id="ARBA00022490"/>
    </source>
</evidence>
<dbReference type="Pfam" id="PF00665">
    <property type="entry name" value="rve"/>
    <property type="match status" value="1"/>
</dbReference>
<evidence type="ECO:0000256" key="14">
    <source>
        <dbReference type="ARBA" id="ARBA00022750"/>
    </source>
</evidence>
<dbReference type="Gene3D" id="4.10.60.10">
    <property type="entry name" value="Zinc finger, CCHC-type"/>
    <property type="match status" value="1"/>
</dbReference>
<dbReference type="GO" id="GO:0006310">
    <property type="term" value="P:DNA recombination"/>
    <property type="evidence" value="ECO:0007669"/>
    <property type="project" value="UniProtKB-KW"/>
</dbReference>
<dbReference type="GO" id="GO:0004523">
    <property type="term" value="F:RNA-DNA hybrid ribonuclease activity"/>
    <property type="evidence" value="ECO:0007669"/>
    <property type="project" value="UniProtKB-EC"/>
</dbReference>
<dbReference type="SUPFAM" id="SSF56672">
    <property type="entry name" value="DNA/RNA polymerases"/>
    <property type="match status" value="1"/>
</dbReference>
<evidence type="ECO:0000256" key="4">
    <source>
        <dbReference type="ARBA" id="ARBA00004496"/>
    </source>
</evidence>
<dbReference type="Gene3D" id="1.10.340.70">
    <property type="match status" value="1"/>
</dbReference>
<evidence type="ECO:0000256" key="21">
    <source>
        <dbReference type="ARBA" id="ARBA00022842"/>
    </source>
</evidence>
<keyword evidence="6" id="KW-0963">Cytoplasm</keyword>
<proteinExistence type="predicted"/>
<keyword evidence="28" id="KW-0233">DNA recombination</keyword>
<dbReference type="GO" id="GO:0042575">
    <property type="term" value="C:DNA polymerase complex"/>
    <property type="evidence" value="ECO:0007669"/>
    <property type="project" value="UniProtKB-ARBA"/>
</dbReference>
<evidence type="ECO:0000256" key="8">
    <source>
        <dbReference type="ARBA" id="ARBA00022670"/>
    </source>
</evidence>
<evidence type="ECO:0000256" key="32">
    <source>
        <dbReference type="ARBA" id="ARBA00025615"/>
    </source>
</evidence>
<gene>
    <name evidence="41" type="ORF">PARMNEM_LOCUS11786</name>
</gene>
<dbReference type="GO" id="GO:0003887">
    <property type="term" value="F:DNA-directed DNA polymerase activity"/>
    <property type="evidence" value="ECO:0007669"/>
    <property type="project" value="UniProtKB-KW"/>
</dbReference>
<evidence type="ECO:0000256" key="24">
    <source>
        <dbReference type="ARBA" id="ARBA00022918"/>
    </source>
</evidence>
<dbReference type="SMART" id="SM00343">
    <property type="entry name" value="ZnF_C2HC"/>
    <property type="match status" value="2"/>
</dbReference>
<dbReference type="InterPro" id="IPR012337">
    <property type="entry name" value="RNaseH-like_sf"/>
</dbReference>
<keyword evidence="26" id="KW-0917">Virion maturation</keyword>